<reference evidence="2" key="1">
    <citation type="submission" date="2021-06" db="EMBL/GenBank/DDBJ databases">
        <authorList>
            <person name="Kallberg Y."/>
            <person name="Tangrot J."/>
            <person name="Rosling A."/>
        </authorList>
    </citation>
    <scope>NUCLEOTIDE SEQUENCE</scope>
    <source>
        <strain evidence="2">MT106</strain>
    </source>
</reference>
<sequence>MPRTRATKSNTKVNIGQTIHDGGVRKRATAATKMINNFALSDSDEYTITSKPRARKNTTTKNRNNAKTTTTATTKTYNTRSKAKGQKSKKNTSSELRNQRIAPEFEEEDYNYEHSIMSEADQLYEEDDDLEIGDGELDNLESSDINEIIGLLQSKQRMKSNTRFHKFEYEQDQRLDEAINKIDGEGGILNNWLDERHETIIKAKRKMDDCLAHKEDNIKNFKFGFEKYQSSTTKTLEHLTKLHDQSMKFRSELDNGLKNLYEKDEYELNEALNHFFKIHKRARKSFLITVKEDHNIMALKRRLS</sequence>
<comment type="caution">
    <text evidence="2">The sequence shown here is derived from an EMBL/GenBank/DDBJ whole genome shotgun (WGS) entry which is preliminary data.</text>
</comment>
<gene>
    <name evidence="2" type="ORF">AGERDE_LOCUS12007</name>
</gene>
<dbReference type="OrthoDB" id="2404745at2759"/>
<feature type="region of interest" description="Disordered" evidence="1">
    <location>
        <begin position="49"/>
        <end position="109"/>
    </location>
</feature>
<name>A0A9N9E974_9GLOM</name>
<accession>A0A9N9E974</accession>
<evidence type="ECO:0000313" key="3">
    <source>
        <dbReference type="Proteomes" id="UP000789831"/>
    </source>
</evidence>
<dbReference type="Proteomes" id="UP000789831">
    <property type="component" value="Unassembled WGS sequence"/>
</dbReference>
<evidence type="ECO:0000256" key="1">
    <source>
        <dbReference type="SAM" id="MobiDB-lite"/>
    </source>
</evidence>
<protein>
    <submittedName>
        <fullName evidence="2">2044_t:CDS:1</fullName>
    </submittedName>
</protein>
<dbReference type="EMBL" id="CAJVPL010006620">
    <property type="protein sequence ID" value="CAG8665244.1"/>
    <property type="molecule type" value="Genomic_DNA"/>
</dbReference>
<keyword evidence="3" id="KW-1185">Reference proteome</keyword>
<feature type="compositionally biased region" description="Basic residues" evidence="1">
    <location>
        <begin position="81"/>
        <end position="90"/>
    </location>
</feature>
<organism evidence="2 3">
    <name type="scientific">Ambispora gerdemannii</name>
    <dbReference type="NCBI Taxonomy" id="144530"/>
    <lineage>
        <taxon>Eukaryota</taxon>
        <taxon>Fungi</taxon>
        <taxon>Fungi incertae sedis</taxon>
        <taxon>Mucoromycota</taxon>
        <taxon>Glomeromycotina</taxon>
        <taxon>Glomeromycetes</taxon>
        <taxon>Archaeosporales</taxon>
        <taxon>Ambisporaceae</taxon>
        <taxon>Ambispora</taxon>
    </lineage>
</organism>
<feature type="non-terminal residue" evidence="2">
    <location>
        <position position="1"/>
    </location>
</feature>
<dbReference type="AlphaFoldDB" id="A0A9N9E974"/>
<evidence type="ECO:0000313" key="2">
    <source>
        <dbReference type="EMBL" id="CAG8665244.1"/>
    </source>
</evidence>
<proteinExistence type="predicted"/>
<feature type="compositionally biased region" description="Low complexity" evidence="1">
    <location>
        <begin position="59"/>
        <end position="80"/>
    </location>
</feature>